<evidence type="ECO:0000313" key="6">
    <source>
        <dbReference type="Proteomes" id="UP000824200"/>
    </source>
</evidence>
<comment type="caution">
    <text evidence="5">The sequence shown here is derived from an EMBL/GenBank/DDBJ whole genome shotgun (WGS) entry which is preliminary data.</text>
</comment>
<accession>A0A9D1J811</accession>
<dbReference type="Proteomes" id="UP000824200">
    <property type="component" value="Unassembled WGS sequence"/>
</dbReference>
<comment type="catalytic activity">
    <reaction evidence="3">
        <text>Endohydrolysis of (1-&gt;4)-alpha-D-glucosidic linkages in polysaccharides containing three or more (1-&gt;4)-alpha-linked D-glucose units.</text>
        <dbReference type="EC" id="3.2.1.1"/>
    </reaction>
</comment>
<dbReference type="PRINTS" id="PR00110">
    <property type="entry name" value="ALPHAAMYLASE"/>
</dbReference>
<evidence type="ECO:0000259" key="4">
    <source>
        <dbReference type="SMART" id="SM00642"/>
    </source>
</evidence>
<comment type="similarity">
    <text evidence="1 2">Belongs to the glycosyl hydrolase 13 family.</text>
</comment>
<organism evidence="5 6">
    <name type="scientific">Candidatus Fimimonas gallinarum</name>
    <dbReference type="NCBI Taxonomy" id="2840821"/>
    <lineage>
        <taxon>Bacteria</taxon>
        <taxon>Pseudomonadati</taxon>
        <taxon>Myxococcota</taxon>
        <taxon>Myxococcia</taxon>
        <taxon>Myxococcales</taxon>
        <taxon>Cystobacterineae</taxon>
        <taxon>Myxococcaceae</taxon>
        <taxon>Myxococcaceae incertae sedis</taxon>
        <taxon>Candidatus Fimimonas</taxon>
    </lineage>
</organism>
<dbReference type="EC" id="3.2.1.1" evidence="3"/>
<dbReference type="PANTHER" id="PTHR10357:SF179">
    <property type="entry name" value="NEUTRAL AND BASIC AMINO ACID TRANSPORT PROTEIN RBAT"/>
    <property type="match status" value="1"/>
</dbReference>
<dbReference type="InterPro" id="IPR017853">
    <property type="entry name" value="GH"/>
</dbReference>
<dbReference type="Gene3D" id="3.20.20.80">
    <property type="entry name" value="Glycosidases"/>
    <property type="match status" value="1"/>
</dbReference>
<dbReference type="AlphaFoldDB" id="A0A9D1J811"/>
<dbReference type="CDD" id="cd11316">
    <property type="entry name" value="AmyAc_bac2_AmyA"/>
    <property type="match status" value="1"/>
</dbReference>
<dbReference type="GO" id="GO:0043169">
    <property type="term" value="F:cation binding"/>
    <property type="evidence" value="ECO:0007669"/>
    <property type="project" value="InterPro"/>
</dbReference>
<protein>
    <recommendedName>
        <fullName evidence="3">Alpha-amylase</fullName>
        <ecNumber evidence="3">3.2.1.1</ecNumber>
    </recommendedName>
</protein>
<reference evidence="5" key="1">
    <citation type="submission" date="2020-10" db="EMBL/GenBank/DDBJ databases">
        <authorList>
            <person name="Gilroy R."/>
        </authorList>
    </citation>
    <scope>NUCLEOTIDE SEQUENCE</scope>
    <source>
        <strain evidence="5">CHK121-14286</strain>
    </source>
</reference>
<evidence type="ECO:0000256" key="1">
    <source>
        <dbReference type="ARBA" id="ARBA00008061"/>
    </source>
</evidence>
<name>A0A9D1J811_9BACT</name>
<dbReference type="Gene3D" id="3.90.400.10">
    <property type="entry name" value="Oligo-1,6-glucosidase, Domain 2"/>
    <property type="match status" value="1"/>
</dbReference>
<dbReference type="SUPFAM" id="SSF51445">
    <property type="entry name" value="(Trans)glycosidases"/>
    <property type="match status" value="1"/>
</dbReference>
<dbReference type="Pfam" id="PF00128">
    <property type="entry name" value="Alpha-amylase"/>
    <property type="match status" value="1"/>
</dbReference>
<gene>
    <name evidence="5" type="ORF">IAC95_04915</name>
</gene>
<evidence type="ECO:0000313" key="5">
    <source>
        <dbReference type="EMBL" id="HIR66199.1"/>
    </source>
</evidence>
<dbReference type="EMBL" id="DVHL01000040">
    <property type="protein sequence ID" value="HIR66199.1"/>
    <property type="molecule type" value="Genomic_DNA"/>
</dbReference>
<evidence type="ECO:0000256" key="3">
    <source>
        <dbReference type="RuleBase" id="RU361134"/>
    </source>
</evidence>
<proteinExistence type="inferred from homology"/>
<keyword evidence="3" id="KW-0119">Carbohydrate metabolism</keyword>
<dbReference type="GO" id="GO:0004556">
    <property type="term" value="F:alpha-amylase activity"/>
    <property type="evidence" value="ECO:0007669"/>
    <property type="project" value="UniProtKB-UniRule"/>
</dbReference>
<dbReference type="InterPro" id="IPR006046">
    <property type="entry name" value="Alpha_amylase"/>
</dbReference>
<keyword evidence="3" id="KW-0378">Hydrolase</keyword>
<keyword evidence="3" id="KW-0326">Glycosidase</keyword>
<dbReference type="SMART" id="SM00642">
    <property type="entry name" value="Aamy"/>
    <property type="match status" value="1"/>
</dbReference>
<reference evidence="5" key="2">
    <citation type="journal article" date="2021" name="PeerJ">
        <title>Extensive microbial diversity within the chicken gut microbiome revealed by metagenomics and culture.</title>
        <authorList>
            <person name="Gilroy R."/>
            <person name="Ravi A."/>
            <person name="Getino M."/>
            <person name="Pursley I."/>
            <person name="Horton D.L."/>
            <person name="Alikhan N.F."/>
            <person name="Baker D."/>
            <person name="Gharbi K."/>
            <person name="Hall N."/>
            <person name="Watson M."/>
            <person name="Adriaenssens E.M."/>
            <person name="Foster-Nyarko E."/>
            <person name="Jarju S."/>
            <person name="Secka A."/>
            <person name="Antonio M."/>
            <person name="Oren A."/>
            <person name="Chaudhuri R.R."/>
            <person name="La Ragione R."/>
            <person name="Hildebrand F."/>
            <person name="Pallen M.J."/>
        </authorList>
    </citation>
    <scope>NUCLEOTIDE SEQUENCE</scope>
    <source>
        <strain evidence="5">CHK121-14286</strain>
    </source>
</reference>
<dbReference type="GO" id="GO:0009313">
    <property type="term" value="P:oligosaccharide catabolic process"/>
    <property type="evidence" value="ECO:0007669"/>
    <property type="project" value="TreeGrafter"/>
</dbReference>
<dbReference type="InterPro" id="IPR045857">
    <property type="entry name" value="O16G_dom_2"/>
</dbReference>
<dbReference type="PANTHER" id="PTHR10357">
    <property type="entry name" value="ALPHA-AMYLASE FAMILY MEMBER"/>
    <property type="match status" value="1"/>
</dbReference>
<dbReference type="InterPro" id="IPR006047">
    <property type="entry name" value="GH13_cat_dom"/>
</dbReference>
<sequence length="502" mass="56224">MPIDENFEPNIIDDNYRTFYEIFVGGFSDSNDDGMGDLQGVINRLDYLNDGDPKSGKSLGITGIWLMPVMVSFSYHKYDVIDYKTIDPDYGTMEDMRNLVAECHKRGINIIIDLVLNHTSKYHEWFKQAQQARATGDTANPYYDYYSVKIGNEGGGWYNFATDPNGNKWVYEGNFSSDMPELNYDNPAVKEAVEDIVRFWLSDVGVDGFRLDAVKYFYFGDDARNVQLLGWLNDTCKKYNEDVYIVGENWSNEISVINYYRSVNCFDFSFADINGAIMTYVKYGGGSMFSNEVEYYYNAVKESNPDAIMAPFLSNHDMDRIAGALSTEDKSLQLASSMYLLMPGNPFIYYGEEIGMKGSRGASNTDANRRLAMLWGDGDTVTDPVGADYDISLQTNGTVKSQLGKADSIYNHYKKLIAIRNANPEIARGSVTASDIFGEDIAVLKFTYNGSTVYVIHNMTGMQLPLNVQALNVSVLRGWTTSESVLEGNTLTIGAFGSVVLK</sequence>
<evidence type="ECO:0000256" key="2">
    <source>
        <dbReference type="RuleBase" id="RU003615"/>
    </source>
</evidence>
<feature type="domain" description="Glycosyl hydrolase family 13 catalytic" evidence="4">
    <location>
        <begin position="21"/>
        <end position="420"/>
    </location>
</feature>